<dbReference type="Proteomes" id="UP000480929">
    <property type="component" value="Unassembled WGS sequence"/>
</dbReference>
<dbReference type="PROSITE" id="PS00198">
    <property type="entry name" value="4FE4S_FER_1"/>
    <property type="match status" value="1"/>
</dbReference>
<keyword evidence="8" id="KW-1185">Reference proteome</keyword>
<dbReference type="AlphaFoldDB" id="A0A6N7S5F3"/>
<evidence type="ECO:0000256" key="2">
    <source>
        <dbReference type="ARBA" id="ARBA00023004"/>
    </source>
</evidence>
<keyword evidence="2" id="KW-0408">Iron</keyword>
<proteinExistence type="predicted"/>
<dbReference type="PANTHER" id="PTHR43312">
    <property type="entry name" value="D-THREO-ALDOSE 1-DEHYDROGENASE"/>
    <property type="match status" value="1"/>
</dbReference>
<evidence type="ECO:0000256" key="1">
    <source>
        <dbReference type="ARBA" id="ARBA00022723"/>
    </source>
</evidence>
<dbReference type="GO" id="GO:0051536">
    <property type="term" value="F:iron-sulfur cluster binding"/>
    <property type="evidence" value="ECO:0007669"/>
    <property type="project" value="UniProtKB-KW"/>
</dbReference>
<dbReference type="SUPFAM" id="SSF51430">
    <property type="entry name" value="NAD(P)-linked oxidoreductase"/>
    <property type="match status" value="1"/>
</dbReference>
<dbReference type="EMBL" id="WKPJ01000008">
    <property type="protein sequence ID" value="MSA89117.1"/>
    <property type="molecule type" value="Genomic_DNA"/>
</dbReference>
<evidence type="ECO:0000313" key="7">
    <source>
        <dbReference type="Proteomes" id="UP000433575"/>
    </source>
</evidence>
<sequence length="372" mass="43074">MKYREKGKIPAKTSLLGFGCMRFPVTEDGKINRPETMKMLDYAYEHGVNYIDTAYPYHNFESEVVVGQWVATKPRDSFYLVTKSPTWMCKDIADFDRILDEQLTKLQTSYVDFYLLHALSRERWEHIQEMNLIPHLKSVLESGKVRRIGFSFHDDYEVFEEILNAYDWDFCQIQFNYMDTDIQAGLRGYELAKSKNIPMTIMEPVKGGMLANVPEEIKAEFRRVHPDWSDASWALRWVGDHDNVQTVLSGMSTLEQVIDNVKTFSEIEPLNAEELNTIEQARQLFQARIQVPCTGCRYCMPCPFGLDIPKNFRLLNTAHVYNVQAAQKAGYDAMEITEKASHCQKCGACKTKCPQHIDIPNQMNKVVQEFEK</sequence>
<dbReference type="RefSeq" id="WP_154238477.1">
    <property type="nucleotide sequence ID" value="NZ_CALJPI010000313.1"/>
</dbReference>
<dbReference type="InterPro" id="IPR009051">
    <property type="entry name" value="Helical_ferredxn"/>
</dbReference>
<dbReference type="Proteomes" id="UP000433575">
    <property type="component" value="Unassembled WGS sequence"/>
</dbReference>
<dbReference type="PANTHER" id="PTHR43312:SF2">
    <property type="entry name" value="OXIDOREDUCTASE"/>
    <property type="match status" value="1"/>
</dbReference>
<gene>
    <name evidence="6" type="ORF">GKD88_07085</name>
    <name evidence="5" type="ORF">GKE08_07240</name>
</gene>
<dbReference type="GO" id="GO:0046872">
    <property type="term" value="F:metal ion binding"/>
    <property type="evidence" value="ECO:0007669"/>
    <property type="project" value="UniProtKB-KW"/>
</dbReference>
<evidence type="ECO:0000313" key="5">
    <source>
        <dbReference type="EMBL" id="MSA89117.1"/>
    </source>
</evidence>
<evidence type="ECO:0000313" key="8">
    <source>
        <dbReference type="Proteomes" id="UP000480929"/>
    </source>
</evidence>
<accession>A0A6N7S5F3</accession>
<dbReference type="PROSITE" id="PS51379">
    <property type="entry name" value="4FE4S_FER_2"/>
    <property type="match status" value="1"/>
</dbReference>
<evidence type="ECO:0000256" key="3">
    <source>
        <dbReference type="ARBA" id="ARBA00023014"/>
    </source>
</evidence>
<protein>
    <submittedName>
        <fullName evidence="5">4Fe-4S dicluster domain-containing protein</fullName>
    </submittedName>
</protein>
<feature type="domain" description="4Fe-4S ferredoxin-type" evidence="4">
    <location>
        <begin position="334"/>
        <end position="362"/>
    </location>
</feature>
<keyword evidence="1" id="KW-0479">Metal-binding</keyword>
<dbReference type="InterPro" id="IPR017896">
    <property type="entry name" value="4Fe4S_Fe-S-bd"/>
</dbReference>
<dbReference type="Gene3D" id="1.10.1060.10">
    <property type="entry name" value="Alpha-helical ferredoxin"/>
    <property type="match status" value="1"/>
</dbReference>
<evidence type="ECO:0000259" key="4">
    <source>
        <dbReference type="PROSITE" id="PS51379"/>
    </source>
</evidence>
<reference evidence="7 8" key="1">
    <citation type="journal article" date="2019" name="Nat. Med.">
        <title>A library of human gut bacterial isolates paired with longitudinal multiomics data enables mechanistic microbiome research.</title>
        <authorList>
            <person name="Poyet M."/>
            <person name="Groussin M."/>
            <person name="Gibbons S.M."/>
            <person name="Avila-Pacheco J."/>
            <person name="Jiang X."/>
            <person name="Kearney S.M."/>
            <person name="Perrotta A.R."/>
            <person name="Berdy B."/>
            <person name="Zhao S."/>
            <person name="Lieberman T.D."/>
            <person name="Swanson P.K."/>
            <person name="Smith M."/>
            <person name="Roesemann S."/>
            <person name="Alexander J.E."/>
            <person name="Rich S.A."/>
            <person name="Livny J."/>
            <person name="Vlamakis H."/>
            <person name="Clish C."/>
            <person name="Bullock K."/>
            <person name="Deik A."/>
            <person name="Scott J."/>
            <person name="Pierce K.A."/>
            <person name="Xavier R.J."/>
            <person name="Alm E.J."/>
        </authorList>
    </citation>
    <scope>NUCLEOTIDE SEQUENCE [LARGE SCALE GENOMIC DNA]</scope>
    <source>
        <strain evidence="5 7">BIOML-A4</strain>
        <strain evidence="6 8">BIOML-A5</strain>
    </source>
</reference>
<evidence type="ECO:0000313" key="6">
    <source>
        <dbReference type="EMBL" id="MSC32881.1"/>
    </source>
</evidence>
<dbReference type="EMBL" id="WKPI01000009">
    <property type="protein sequence ID" value="MSC32881.1"/>
    <property type="molecule type" value="Genomic_DNA"/>
</dbReference>
<dbReference type="InterPro" id="IPR017900">
    <property type="entry name" value="4Fe4S_Fe_S_CS"/>
</dbReference>
<name>A0A6N7S5F3_9FIRM</name>
<dbReference type="Pfam" id="PF00248">
    <property type="entry name" value="Aldo_ket_red"/>
    <property type="match status" value="1"/>
</dbReference>
<comment type="caution">
    <text evidence="5">The sequence shown here is derived from an EMBL/GenBank/DDBJ whole genome shotgun (WGS) entry which is preliminary data.</text>
</comment>
<dbReference type="CDD" id="cd19096">
    <property type="entry name" value="AKR_Fe-S_oxidoreductase"/>
    <property type="match status" value="1"/>
</dbReference>
<dbReference type="InterPro" id="IPR053135">
    <property type="entry name" value="AKR2_Oxidoreductase"/>
</dbReference>
<dbReference type="InterPro" id="IPR036812">
    <property type="entry name" value="NAD(P)_OxRdtase_dom_sf"/>
</dbReference>
<organism evidence="5 7">
    <name type="scientific">Holdemania massiliensis</name>
    <dbReference type="NCBI Taxonomy" id="1468449"/>
    <lineage>
        <taxon>Bacteria</taxon>
        <taxon>Bacillati</taxon>
        <taxon>Bacillota</taxon>
        <taxon>Erysipelotrichia</taxon>
        <taxon>Erysipelotrichales</taxon>
        <taxon>Erysipelotrichaceae</taxon>
        <taxon>Holdemania</taxon>
    </lineage>
</organism>
<dbReference type="Gene3D" id="3.20.20.100">
    <property type="entry name" value="NADP-dependent oxidoreductase domain"/>
    <property type="match status" value="1"/>
</dbReference>
<dbReference type="Pfam" id="PF13534">
    <property type="entry name" value="Fer4_17"/>
    <property type="match status" value="1"/>
</dbReference>
<dbReference type="SUPFAM" id="SSF46548">
    <property type="entry name" value="alpha-helical ferredoxin"/>
    <property type="match status" value="1"/>
</dbReference>
<keyword evidence="3" id="KW-0411">Iron-sulfur</keyword>
<dbReference type="InterPro" id="IPR023210">
    <property type="entry name" value="NADP_OxRdtase_dom"/>
</dbReference>
<dbReference type="OrthoDB" id="9773828at2"/>